<dbReference type="InterPro" id="IPR011051">
    <property type="entry name" value="RmlC_Cupin_sf"/>
</dbReference>
<dbReference type="Pfam" id="PF07883">
    <property type="entry name" value="Cupin_2"/>
    <property type="match status" value="1"/>
</dbReference>
<evidence type="ECO:0000313" key="4">
    <source>
        <dbReference type="Proteomes" id="UP000241010"/>
    </source>
</evidence>
<organism evidence="3 4">
    <name type="scientific">Cereibacter changlensis JA139</name>
    <dbReference type="NCBI Taxonomy" id="1188249"/>
    <lineage>
        <taxon>Bacteria</taxon>
        <taxon>Pseudomonadati</taxon>
        <taxon>Pseudomonadota</taxon>
        <taxon>Alphaproteobacteria</taxon>
        <taxon>Rhodobacterales</taxon>
        <taxon>Paracoccaceae</taxon>
        <taxon>Cereibacter</taxon>
    </lineage>
</organism>
<dbReference type="InterPro" id="IPR013096">
    <property type="entry name" value="Cupin_2"/>
</dbReference>
<sequence length="120" mass="12991">MTDARRASGKNHYLWGDHCDGWRLIDGPDLSLREERIPPGCAETPHVHHVARQIFYVLAGELTIQLPGRTVVAAAGEAVEIAPGQPHLVRNVGNQDLRLLLVSSPDTAGDRHAAEPPGLP</sequence>
<accession>A0A2T4JNN5</accession>
<gene>
    <name evidence="3" type="ORF">C5F48_22625</name>
</gene>
<dbReference type="EMBL" id="PZKG01000245">
    <property type="protein sequence ID" value="PTE19496.1"/>
    <property type="molecule type" value="Genomic_DNA"/>
</dbReference>
<dbReference type="Gene3D" id="2.60.120.10">
    <property type="entry name" value="Jelly Rolls"/>
    <property type="match status" value="1"/>
</dbReference>
<proteinExistence type="predicted"/>
<dbReference type="InterPro" id="IPR051610">
    <property type="entry name" value="GPI/OXD"/>
</dbReference>
<dbReference type="SUPFAM" id="SSF51182">
    <property type="entry name" value="RmlC-like cupins"/>
    <property type="match status" value="1"/>
</dbReference>
<reference evidence="3 4" key="1">
    <citation type="submission" date="2018-03" db="EMBL/GenBank/DDBJ databases">
        <title>Cereibacter changlensis.</title>
        <authorList>
            <person name="Meyer T.E."/>
            <person name="Miller S."/>
            <person name="Lodha T."/>
            <person name="Gandham S."/>
            <person name="Chintalapati S."/>
            <person name="Chintalapati V.R."/>
        </authorList>
    </citation>
    <scope>NUCLEOTIDE SEQUENCE [LARGE SCALE GENOMIC DNA]</scope>
    <source>
        <strain evidence="3 4">JA139</strain>
    </source>
</reference>
<dbReference type="InterPro" id="IPR014710">
    <property type="entry name" value="RmlC-like_jellyroll"/>
</dbReference>
<keyword evidence="4" id="KW-1185">Reference proteome</keyword>
<dbReference type="Proteomes" id="UP000241010">
    <property type="component" value="Unassembled WGS sequence"/>
</dbReference>
<evidence type="ECO:0000259" key="2">
    <source>
        <dbReference type="Pfam" id="PF07883"/>
    </source>
</evidence>
<dbReference type="PANTHER" id="PTHR35848:SF9">
    <property type="entry name" value="SLL1358 PROTEIN"/>
    <property type="match status" value="1"/>
</dbReference>
<dbReference type="AlphaFoldDB" id="A0A2T4JNN5"/>
<feature type="domain" description="Cupin type-2" evidence="2">
    <location>
        <begin position="35"/>
        <end position="102"/>
    </location>
</feature>
<dbReference type="PANTHER" id="PTHR35848">
    <property type="entry name" value="OXALATE-BINDING PROTEIN"/>
    <property type="match status" value="1"/>
</dbReference>
<protein>
    <submittedName>
        <fullName evidence="3">Cupin domain-containing protein</fullName>
    </submittedName>
</protein>
<comment type="caution">
    <text evidence="3">The sequence shown here is derived from an EMBL/GenBank/DDBJ whole genome shotgun (WGS) entry which is preliminary data.</text>
</comment>
<evidence type="ECO:0000313" key="3">
    <source>
        <dbReference type="EMBL" id="PTE19496.1"/>
    </source>
</evidence>
<dbReference type="GO" id="GO:0046872">
    <property type="term" value="F:metal ion binding"/>
    <property type="evidence" value="ECO:0007669"/>
    <property type="project" value="UniProtKB-KW"/>
</dbReference>
<evidence type="ECO:0000256" key="1">
    <source>
        <dbReference type="ARBA" id="ARBA00022723"/>
    </source>
</evidence>
<dbReference type="RefSeq" id="WP_107665978.1">
    <property type="nucleotide sequence ID" value="NZ_PZKG01000245.1"/>
</dbReference>
<name>A0A2T4JNN5_9RHOB</name>
<keyword evidence="1" id="KW-0479">Metal-binding</keyword>
<dbReference type="OrthoDB" id="9810191at2"/>